<evidence type="ECO:0000256" key="1">
    <source>
        <dbReference type="ARBA" id="ARBA00008857"/>
    </source>
</evidence>
<dbReference type="AlphaFoldDB" id="A0A1Y6D6E5"/>
<feature type="compositionally biased region" description="Pro residues" evidence="5">
    <location>
        <begin position="409"/>
        <end position="422"/>
    </location>
</feature>
<dbReference type="Pfam" id="PF22022">
    <property type="entry name" value="Phage_int_M"/>
    <property type="match status" value="1"/>
</dbReference>
<dbReference type="EMBL" id="FXAM01000001">
    <property type="protein sequence ID" value="SMF96112.1"/>
    <property type="molecule type" value="Genomic_DNA"/>
</dbReference>
<dbReference type="Gene3D" id="1.10.443.10">
    <property type="entry name" value="Intergrase catalytic core"/>
    <property type="match status" value="1"/>
</dbReference>
<comment type="similarity">
    <text evidence="1">Belongs to the 'phage' integrase family.</text>
</comment>
<dbReference type="GO" id="GO:0003677">
    <property type="term" value="F:DNA binding"/>
    <property type="evidence" value="ECO:0007669"/>
    <property type="project" value="UniProtKB-KW"/>
</dbReference>
<dbReference type="SUPFAM" id="SSF56349">
    <property type="entry name" value="DNA breaking-rejoining enzymes"/>
    <property type="match status" value="1"/>
</dbReference>
<gene>
    <name evidence="7" type="ORF">SAMN02949497_3495</name>
</gene>
<dbReference type="Gene3D" id="1.10.150.130">
    <property type="match status" value="1"/>
</dbReference>
<dbReference type="CDD" id="cd00801">
    <property type="entry name" value="INT_P4_C"/>
    <property type="match status" value="1"/>
</dbReference>
<sequence>MGAFSDRSIKALVVTGQNYRKHEGGSDPGFGIQVTAQGTKTFFYQYTHQGKRRFLRLGIYPDTSLAEARKKARAAYALVNQGIDPQEEAQSKAQAARRLGTVRQMQEAYIAHLESKGTRSVGEIKRALDKDALPLIGDCPACDVAAEHIKQVLYRLISRDAEVGANRLRSYLHSLFTFGIQHDNDPRSVGATVLFGLNINPVDAVPRNAAAESVGERVLSWEEIRIVWNATTLHLPQRLAVRLLLATGGQRPGEVTRAHWSEFDLDARVWWLPAARAKNKHDHGIPLTPLALSVLEEIRQVYPCVEYIFPARNSPEGKKPWSASTLPQGVQEFCRASGMEPWVPKDIRRTVKTRMGEVGIPKLYRDMVQNHIQNDVSTRHYDRYDYLPEKRAALEKWCARLEEEVKTSPPSPSPNPTPGPRP</sequence>
<feature type="region of interest" description="Disordered" evidence="5">
    <location>
        <begin position="402"/>
        <end position="422"/>
    </location>
</feature>
<dbReference type="InterPro" id="IPR013762">
    <property type="entry name" value="Integrase-like_cat_sf"/>
</dbReference>
<dbReference type="GO" id="GO:0006310">
    <property type="term" value="P:DNA recombination"/>
    <property type="evidence" value="ECO:0007669"/>
    <property type="project" value="UniProtKB-KW"/>
</dbReference>
<evidence type="ECO:0000259" key="6">
    <source>
        <dbReference type="PROSITE" id="PS51898"/>
    </source>
</evidence>
<organism evidence="7 8">
    <name type="scientific">Methylomagnum ishizawai</name>
    <dbReference type="NCBI Taxonomy" id="1760988"/>
    <lineage>
        <taxon>Bacteria</taxon>
        <taxon>Pseudomonadati</taxon>
        <taxon>Pseudomonadota</taxon>
        <taxon>Gammaproteobacteria</taxon>
        <taxon>Methylococcales</taxon>
        <taxon>Methylococcaceae</taxon>
        <taxon>Methylomagnum</taxon>
    </lineage>
</organism>
<dbReference type="GO" id="GO:0015074">
    <property type="term" value="P:DNA integration"/>
    <property type="evidence" value="ECO:0007669"/>
    <property type="project" value="UniProtKB-KW"/>
</dbReference>
<evidence type="ECO:0000313" key="8">
    <source>
        <dbReference type="Proteomes" id="UP000192923"/>
    </source>
</evidence>
<dbReference type="OrthoDB" id="9795573at2"/>
<keyword evidence="3" id="KW-0238">DNA-binding</keyword>
<evidence type="ECO:0000256" key="5">
    <source>
        <dbReference type="SAM" id="MobiDB-lite"/>
    </source>
</evidence>
<accession>A0A1Y6D6E5</accession>
<dbReference type="InterPro" id="IPR011010">
    <property type="entry name" value="DNA_brk_join_enz"/>
</dbReference>
<keyword evidence="8" id="KW-1185">Reference proteome</keyword>
<dbReference type="Pfam" id="PF00589">
    <property type="entry name" value="Phage_integrase"/>
    <property type="match status" value="1"/>
</dbReference>
<dbReference type="InterPro" id="IPR053876">
    <property type="entry name" value="Phage_int_M"/>
</dbReference>
<evidence type="ECO:0000256" key="4">
    <source>
        <dbReference type="ARBA" id="ARBA00023172"/>
    </source>
</evidence>
<dbReference type="PROSITE" id="PS51898">
    <property type="entry name" value="TYR_RECOMBINASE"/>
    <property type="match status" value="1"/>
</dbReference>
<dbReference type="STRING" id="1760988.SAMN02949497_3495"/>
<dbReference type="Gene3D" id="3.30.160.390">
    <property type="entry name" value="Integrase, DNA-binding domain"/>
    <property type="match status" value="1"/>
</dbReference>
<dbReference type="InterPro" id="IPR025166">
    <property type="entry name" value="Integrase_DNA_bind_dom"/>
</dbReference>
<name>A0A1Y6D6E5_9GAMM</name>
<reference evidence="7 8" key="1">
    <citation type="submission" date="2016-12" db="EMBL/GenBank/DDBJ databases">
        <authorList>
            <person name="Song W.-J."/>
            <person name="Kurnit D.M."/>
        </authorList>
    </citation>
    <scope>NUCLEOTIDE SEQUENCE [LARGE SCALE GENOMIC DNA]</scope>
    <source>
        <strain evidence="7 8">175</strain>
    </source>
</reference>
<dbReference type="PANTHER" id="PTHR30629:SF2">
    <property type="entry name" value="PROPHAGE INTEGRASE INTS-RELATED"/>
    <property type="match status" value="1"/>
</dbReference>
<keyword evidence="2" id="KW-0229">DNA integration</keyword>
<feature type="domain" description="Tyr recombinase" evidence="6">
    <location>
        <begin position="214"/>
        <end position="394"/>
    </location>
</feature>
<keyword evidence="4" id="KW-0233">DNA recombination</keyword>
<dbReference type="Pfam" id="PF13356">
    <property type="entry name" value="Arm-DNA-bind_3"/>
    <property type="match status" value="1"/>
</dbReference>
<evidence type="ECO:0000256" key="2">
    <source>
        <dbReference type="ARBA" id="ARBA00022908"/>
    </source>
</evidence>
<dbReference type="InterPro" id="IPR038488">
    <property type="entry name" value="Integrase_DNA-bd_sf"/>
</dbReference>
<dbReference type="PANTHER" id="PTHR30629">
    <property type="entry name" value="PROPHAGE INTEGRASE"/>
    <property type="match status" value="1"/>
</dbReference>
<proteinExistence type="inferred from homology"/>
<dbReference type="InterPro" id="IPR002104">
    <property type="entry name" value="Integrase_catalytic"/>
</dbReference>
<dbReference type="InterPro" id="IPR010998">
    <property type="entry name" value="Integrase_recombinase_N"/>
</dbReference>
<evidence type="ECO:0000313" key="7">
    <source>
        <dbReference type="EMBL" id="SMF96112.1"/>
    </source>
</evidence>
<protein>
    <submittedName>
        <fullName evidence="7">Integrase</fullName>
    </submittedName>
</protein>
<dbReference type="RefSeq" id="WP_085214909.1">
    <property type="nucleotide sequence ID" value="NZ_FXAM01000001.1"/>
</dbReference>
<dbReference type="Proteomes" id="UP000192923">
    <property type="component" value="Unassembled WGS sequence"/>
</dbReference>
<dbReference type="InterPro" id="IPR050808">
    <property type="entry name" value="Phage_Integrase"/>
</dbReference>
<evidence type="ECO:0000256" key="3">
    <source>
        <dbReference type="ARBA" id="ARBA00023125"/>
    </source>
</evidence>